<comment type="caution">
    <text evidence="2">The sequence shown here is derived from an EMBL/GenBank/DDBJ whole genome shotgun (WGS) entry which is preliminary data.</text>
</comment>
<dbReference type="AlphaFoldDB" id="A0A2H9TQ78"/>
<sequence length="314" mass="34420">MWRILEQDIAIGGKQEESGNSVWFEKEFYVRHEPDDDLICAVQTADESSSFENMKANVIYQLQNGWSQLEALRNGLVLFVLVLLVLVSLFRLVKSESITGRVFWGALGLLVLVYAIPCMVESMPRWIVYKDVFLNSRCRGTGSGVTRFNESIENGAEPQLPSGVGRNLSVSTLAATLVDTLVADMDDLALTTSISDAAILNETRLSVATLVDTLVDTLAASMDNLALTTSISNAAILNETHATADVSQLIETGRNLSLTALEGMLRESRARAGNDIDLIKKHYYDSAVMMADYPKVLPGGQFIEDSLQRHKLAG</sequence>
<evidence type="ECO:0000313" key="3">
    <source>
        <dbReference type="Proteomes" id="UP000240830"/>
    </source>
</evidence>
<keyword evidence="1" id="KW-0812">Transmembrane</keyword>
<dbReference type="Proteomes" id="UP000240830">
    <property type="component" value="Unassembled WGS sequence"/>
</dbReference>
<keyword evidence="1" id="KW-1133">Transmembrane helix</keyword>
<accession>A0A2H9TQ78</accession>
<feature type="transmembrane region" description="Helical" evidence="1">
    <location>
        <begin position="71"/>
        <end position="90"/>
    </location>
</feature>
<keyword evidence="1" id="KW-0472">Membrane</keyword>
<feature type="transmembrane region" description="Helical" evidence="1">
    <location>
        <begin position="102"/>
        <end position="120"/>
    </location>
</feature>
<dbReference type="EMBL" id="MTSL01000030">
    <property type="protein sequence ID" value="PJF19894.1"/>
    <property type="molecule type" value="Genomic_DNA"/>
</dbReference>
<keyword evidence="3" id="KW-1185">Reference proteome</keyword>
<protein>
    <submittedName>
        <fullName evidence="2">Uncharacterized protein</fullName>
    </submittedName>
</protein>
<organism evidence="2 3">
    <name type="scientific">Paramicrosporidium saccamoebae</name>
    <dbReference type="NCBI Taxonomy" id="1246581"/>
    <lineage>
        <taxon>Eukaryota</taxon>
        <taxon>Fungi</taxon>
        <taxon>Fungi incertae sedis</taxon>
        <taxon>Cryptomycota</taxon>
        <taxon>Cryptomycota incertae sedis</taxon>
        <taxon>Paramicrosporidium</taxon>
    </lineage>
</organism>
<evidence type="ECO:0000313" key="2">
    <source>
        <dbReference type="EMBL" id="PJF19894.1"/>
    </source>
</evidence>
<reference evidence="2 3" key="1">
    <citation type="submission" date="2016-10" db="EMBL/GenBank/DDBJ databases">
        <title>The genome of Paramicrosporidium saccamoebae is the missing link in understanding Cryptomycota and Microsporidia evolution.</title>
        <authorList>
            <person name="Quandt C.A."/>
            <person name="Beaudet D."/>
            <person name="Corsaro D."/>
            <person name="Michel R."/>
            <person name="Corradi N."/>
            <person name="James T."/>
        </authorList>
    </citation>
    <scope>NUCLEOTIDE SEQUENCE [LARGE SCALE GENOMIC DNA]</scope>
    <source>
        <strain evidence="2 3">KSL3</strain>
    </source>
</reference>
<gene>
    <name evidence="2" type="ORF">PSACC_00293</name>
</gene>
<evidence type="ECO:0000256" key="1">
    <source>
        <dbReference type="SAM" id="Phobius"/>
    </source>
</evidence>
<proteinExistence type="predicted"/>
<name>A0A2H9TQ78_9FUNG</name>